<accession>A0A7I8E4V0</accession>
<evidence type="ECO:0000313" key="1">
    <source>
        <dbReference type="EMBL" id="BCL65599.1"/>
    </source>
</evidence>
<protein>
    <submittedName>
        <fullName evidence="1">Uncharacterized protein</fullName>
    </submittedName>
</protein>
<proteinExistence type="predicted"/>
<organism evidence="1">
    <name type="scientific">Pseudomonas aeruginosa</name>
    <dbReference type="NCBI Taxonomy" id="287"/>
    <lineage>
        <taxon>Bacteria</taxon>
        <taxon>Pseudomonadati</taxon>
        <taxon>Pseudomonadota</taxon>
        <taxon>Gammaproteobacteria</taxon>
        <taxon>Pseudomonadales</taxon>
        <taxon>Pseudomonadaceae</taxon>
        <taxon>Pseudomonas</taxon>
    </lineage>
</organism>
<name>A0A7I8E4V0_PSEAI</name>
<dbReference type="EMBL" id="LC586269">
    <property type="protein sequence ID" value="BCL65599.1"/>
    <property type="molecule type" value="Genomic_DNA"/>
</dbReference>
<sequence length="107" mass="11872">MQLLTTKELALLVGAQPGYRVVLTETEESGNRWWGMRIDLPQGKSYQIITTRLPKKPKLWRHVDNAILFVEEYCPEAIGSNSVSLEFRSRLTGATGDGNARNAAPAA</sequence>
<keyword evidence="1" id="KW-0614">Plasmid</keyword>
<dbReference type="AlphaFoldDB" id="A0A7I8E4V0"/>
<geneLocation type="plasmid" evidence="1">
    <name>pJUPA4295</name>
</geneLocation>
<reference evidence="1" key="1">
    <citation type="submission" date="2020-10" db="EMBL/GenBank/DDBJ databases">
        <title>Complete plasmid sequence of Pseudomonas aeruginosa ST1816 harboring blaVIMs.</title>
        <authorList>
            <person name="Hishinuma T."/>
            <person name="Tada T."/>
            <person name="Kirikae T."/>
        </authorList>
    </citation>
    <scope>NUCLEOTIDE SEQUENCE</scope>
    <source>
        <strain evidence="1">JUPA4295</strain>
        <plasmid evidence="1">pJUPA4295</plasmid>
    </source>
</reference>
<dbReference type="RefSeq" id="WP_175454325.1">
    <property type="nucleotide sequence ID" value="NZ_BSAO01000080.1"/>
</dbReference>